<sequence>MSHVTIALPWVSLNLRAQRLHHRAILQRSPGINLAWKQLPMNLDCLEKFPRLTASMISRHSWLSDSYLSAKSEERRREREVSSISLSPYGFFNEENLLHHHVKCEVKCNAAV</sequence>
<dbReference type="AlphaFoldDB" id="A0A9N7Z4N0"/>
<comment type="caution">
    <text evidence="1">The sequence shown here is derived from an EMBL/GenBank/DDBJ whole genome shotgun (WGS) entry which is preliminary data.</text>
</comment>
<dbReference type="EMBL" id="CADEAL010004035">
    <property type="protein sequence ID" value="CAB1449971.1"/>
    <property type="molecule type" value="Genomic_DNA"/>
</dbReference>
<evidence type="ECO:0000313" key="2">
    <source>
        <dbReference type="Proteomes" id="UP001153269"/>
    </source>
</evidence>
<protein>
    <submittedName>
        <fullName evidence="1">Uncharacterized protein</fullName>
    </submittedName>
</protein>
<proteinExistence type="predicted"/>
<keyword evidence="2" id="KW-1185">Reference proteome</keyword>
<accession>A0A9N7Z4N0</accession>
<gene>
    <name evidence="1" type="ORF">PLEPLA_LOCUS37657</name>
</gene>
<dbReference type="Proteomes" id="UP001153269">
    <property type="component" value="Unassembled WGS sequence"/>
</dbReference>
<name>A0A9N7Z4N0_PLEPL</name>
<organism evidence="1 2">
    <name type="scientific">Pleuronectes platessa</name>
    <name type="common">European plaice</name>
    <dbReference type="NCBI Taxonomy" id="8262"/>
    <lineage>
        <taxon>Eukaryota</taxon>
        <taxon>Metazoa</taxon>
        <taxon>Chordata</taxon>
        <taxon>Craniata</taxon>
        <taxon>Vertebrata</taxon>
        <taxon>Euteleostomi</taxon>
        <taxon>Actinopterygii</taxon>
        <taxon>Neopterygii</taxon>
        <taxon>Teleostei</taxon>
        <taxon>Neoteleostei</taxon>
        <taxon>Acanthomorphata</taxon>
        <taxon>Carangaria</taxon>
        <taxon>Pleuronectiformes</taxon>
        <taxon>Pleuronectoidei</taxon>
        <taxon>Pleuronectidae</taxon>
        <taxon>Pleuronectes</taxon>
    </lineage>
</organism>
<evidence type="ECO:0000313" key="1">
    <source>
        <dbReference type="EMBL" id="CAB1449971.1"/>
    </source>
</evidence>
<reference evidence="1" key="1">
    <citation type="submission" date="2020-03" db="EMBL/GenBank/DDBJ databases">
        <authorList>
            <person name="Weist P."/>
        </authorList>
    </citation>
    <scope>NUCLEOTIDE SEQUENCE</scope>
</reference>